<protein>
    <submittedName>
        <fullName evidence="8">Sentrin-specific protease 7</fullName>
    </submittedName>
</protein>
<evidence type="ECO:0000256" key="4">
    <source>
        <dbReference type="ARBA" id="ARBA00022786"/>
    </source>
</evidence>
<evidence type="ECO:0000256" key="5">
    <source>
        <dbReference type="ARBA" id="ARBA00022801"/>
    </source>
</evidence>
<feature type="region of interest" description="Disordered" evidence="6">
    <location>
        <begin position="750"/>
        <end position="825"/>
    </location>
</feature>
<proteinExistence type="inferred from homology"/>
<feature type="domain" description="Ubiquitin-like protease family profile" evidence="7">
    <location>
        <begin position="618"/>
        <end position="900"/>
    </location>
</feature>
<accession>A0A8J8WNK9</accession>
<feature type="region of interest" description="Disordered" evidence="6">
    <location>
        <begin position="354"/>
        <end position="436"/>
    </location>
</feature>
<evidence type="ECO:0000256" key="6">
    <source>
        <dbReference type="SAM" id="MobiDB-lite"/>
    </source>
</evidence>
<name>A0A8J8WNK9_CHIOP</name>
<organism evidence="8 9">
    <name type="scientific">Chionoecetes opilio</name>
    <name type="common">Atlantic snow crab</name>
    <name type="synonym">Cancer opilio</name>
    <dbReference type="NCBI Taxonomy" id="41210"/>
    <lineage>
        <taxon>Eukaryota</taxon>
        <taxon>Metazoa</taxon>
        <taxon>Ecdysozoa</taxon>
        <taxon>Arthropoda</taxon>
        <taxon>Crustacea</taxon>
        <taxon>Multicrustacea</taxon>
        <taxon>Malacostraca</taxon>
        <taxon>Eumalacostraca</taxon>
        <taxon>Eucarida</taxon>
        <taxon>Decapoda</taxon>
        <taxon>Pleocyemata</taxon>
        <taxon>Brachyura</taxon>
        <taxon>Eubrachyura</taxon>
        <taxon>Majoidea</taxon>
        <taxon>Majidae</taxon>
        <taxon>Chionoecetes</taxon>
    </lineage>
</organism>
<feature type="compositionally biased region" description="Gly residues" evidence="6">
    <location>
        <begin position="406"/>
        <end position="416"/>
    </location>
</feature>
<evidence type="ECO:0000313" key="8">
    <source>
        <dbReference type="EMBL" id="KAG0699699.1"/>
    </source>
</evidence>
<dbReference type="InterPro" id="IPR003653">
    <property type="entry name" value="Peptidase_C48_C"/>
</dbReference>
<dbReference type="GO" id="GO:0005634">
    <property type="term" value="C:nucleus"/>
    <property type="evidence" value="ECO:0007669"/>
    <property type="project" value="TreeGrafter"/>
</dbReference>
<dbReference type="Gene3D" id="3.40.395.10">
    <property type="entry name" value="Adenoviral Proteinase, Chain A"/>
    <property type="match status" value="1"/>
</dbReference>
<dbReference type="SUPFAM" id="SSF54001">
    <property type="entry name" value="Cysteine proteinases"/>
    <property type="match status" value="1"/>
</dbReference>
<dbReference type="GO" id="GO:0006508">
    <property type="term" value="P:proteolysis"/>
    <property type="evidence" value="ECO:0007669"/>
    <property type="project" value="UniProtKB-KW"/>
</dbReference>
<dbReference type="InterPro" id="IPR038765">
    <property type="entry name" value="Papain-like_cys_pep_sf"/>
</dbReference>
<feature type="compositionally biased region" description="Polar residues" evidence="6">
    <location>
        <begin position="1111"/>
        <end position="1130"/>
    </location>
</feature>
<sequence>MRQALIGIQQQLPQQQQQQPQQKQQQQEEQQQPSYQDQYLKQLQNKIDTQQKSANRSKVGAQVNQSALSGTSIPSTPASAKQQQENQHQQPVKQVTLQAVQAVTPTKKLSLNQYRQRISHDLKQQTVQKLITTAQGEEVRIPVSINKQQNQQYYYVERADGTKVLAVLPMDQSATTTVALTHPMANMTSSTSGRNTSFAASASDSNTVITMKHQDSPAQSSSSAATTLNSPITLSSSRNISSNTVSSSNSSSASPPLQEHVVHSSVPGEQTEKNTGDKPRFIPGQVSLCTNCGILSEDLVKCQRCNHKLPMQPRPEPPVTTTTTITAGCKAATCDSMTMTAKGISVTQFSKQEFYGKTGGGTRRPEKKTASPANNKSKAKGRAKGKAPEEPVILTLSSDEDEEKPGGSGGLCGSGVAGSPQAGGHLLGPPEPVNHKEPIITADMEDLEDSEKEGNIGAVIGGGMPDLQSLNDGTLKGPYTSLQCRSLRIGSYKVTPKERVLIVPQGLRIEVPPIAEDESQKRITILPDRLTEENKNLVKEVFGPCNTQGNSGAATSTSTPSDHVNVLEELDHKEANEILLRASSAKIQNLVKKSATTPAIPETKLLLIYPPPPQKGGISISSDDYCCLEEEQFLNDVILDFYLKWLLQSKLSEIHRQHTHVFSTFFYKRLTSKPKKRRINAPEDDPKLSAAEKRHARVRSWTKTVDIFSKDFIIIPINEHAHWFLAIICFPGLNGPVRIADGLPVPVLSLDKPKKRKNTRPRNRVEIPIIDDGEWSDRDEAEGEEDELEEDDEEEEESQASKKSKVAPGIEGETEVAKPDSSPPPSIRQPCILIFDSLTGANRARIVATLRDYLTVEHKVRKGAEKLFTRDTMKGACPRVPQQMNYSDCGVYTLQFAESFFEDPIKDYTFPIRSLCEWFPQEVVRGKREAVAKLIANLMEQHNPNHGSITLPDIYFTSDKKEKDGTNMAPIATASEPQEGCSASTTTLTKTVLSVTPTVAGQDISKTPANSGSESDAKMPNSANSFNVNEVQSMNQLKTVEASNQKMIIDEDTSEVLLIMNPTSPTLARPKMEAEALPARRQSIIFDEEKNYVNTGETTEVIKSKTVATQPVSKSLATLQQERSGRSSSPIRRVGIDHTPHTVALPSGSSSPSQTGSGTPAVFRFSERGVSSGRTIAPPKRYLEDDEIFPKKRRDKSAQGKSRNVVR</sequence>
<dbReference type="GO" id="GO:0070139">
    <property type="term" value="F:SUMO-specific endopeptidase activity"/>
    <property type="evidence" value="ECO:0007669"/>
    <property type="project" value="TreeGrafter"/>
</dbReference>
<dbReference type="GO" id="GO:0005737">
    <property type="term" value="C:cytoplasm"/>
    <property type="evidence" value="ECO:0007669"/>
    <property type="project" value="TreeGrafter"/>
</dbReference>
<feature type="compositionally biased region" description="Low complexity" evidence="6">
    <location>
        <begin position="216"/>
        <end position="225"/>
    </location>
</feature>
<dbReference type="Proteomes" id="UP000770661">
    <property type="component" value="Unassembled WGS sequence"/>
</dbReference>
<feature type="region of interest" description="Disordered" evidence="6">
    <location>
        <begin position="1"/>
        <end position="91"/>
    </location>
</feature>
<keyword evidence="9" id="KW-1185">Reference proteome</keyword>
<reference evidence="8" key="1">
    <citation type="submission" date="2020-07" db="EMBL/GenBank/DDBJ databases">
        <title>The High-quality genome of the commercially important snow crab, Chionoecetes opilio.</title>
        <authorList>
            <person name="Jeong J.-H."/>
            <person name="Ryu S."/>
        </authorList>
    </citation>
    <scope>NUCLEOTIDE SEQUENCE</scope>
    <source>
        <strain evidence="8">MADBK_172401_WGS</strain>
        <tissue evidence="8">Digestive gland</tissue>
    </source>
</reference>
<dbReference type="EMBL" id="JACEEZ010025564">
    <property type="protein sequence ID" value="KAG0699699.1"/>
    <property type="molecule type" value="Genomic_DNA"/>
</dbReference>
<feature type="region of interest" description="Disordered" evidence="6">
    <location>
        <begin position="1002"/>
        <end position="1022"/>
    </location>
</feature>
<evidence type="ECO:0000313" key="9">
    <source>
        <dbReference type="Proteomes" id="UP000770661"/>
    </source>
</evidence>
<keyword evidence="5" id="KW-0378">Hydrolase</keyword>
<evidence type="ECO:0000256" key="3">
    <source>
        <dbReference type="ARBA" id="ARBA00022670"/>
    </source>
</evidence>
<comment type="caution">
    <text evidence="8">The sequence shown here is derived from an EMBL/GenBank/DDBJ whole genome shotgun (WGS) entry which is preliminary data.</text>
</comment>
<dbReference type="GO" id="GO:0016926">
    <property type="term" value="P:protein desumoylation"/>
    <property type="evidence" value="ECO:0007669"/>
    <property type="project" value="TreeGrafter"/>
</dbReference>
<feature type="compositionally biased region" description="Basic residues" evidence="6">
    <location>
        <begin position="753"/>
        <end position="762"/>
    </location>
</feature>
<dbReference type="PANTHER" id="PTHR46896">
    <property type="entry name" value="SENTRIN-SPECIFIC PROTEASE"/>
    <property type="match status" value="1"/>
</dbReference>
<feature type="compositionally biased region" description="Basic and acidic residues" evidence="6">
    <location>
        <begin position="270"/>
        <end position="280"/>
    </location>
</feature>
<evidence type="ECO:0000256" key="1">
    <source>
        <dbReference type="ARBA" id="ARBA00005234"/>
    </source>
</evidence>
<feature type="compositionally biased region" description="Polar residues" evidence="6">
    <location>
        <begin position="1004"/>
        <end position="1014"/>
    </location>
</feature>
<dbReference type="PANTHER" id="PTHR46896:SF3">
    <property type="entry name" value="FI06413P-RELATED"/>
    <property type="match status" value="1"/>
</dbReference>
<keyword evidence="2" id="KW-0597">Phosphoprotein</keyword>
<keyword evidence="4" id="KW-0833">Ubl conjugation pathway</keyword>
<feature type="compositionally biased region" description="Low complexity" evidence="6">
    <location>
        <begin position="9"/>
        <end position="42"/>
    </location>
</feature>
<keyword evidence="3 8" id="KW-0645">Protease</keyword>
<evidence type="ECO:0000259" key="7">
    <source>
        <dbReference type="PROSITE" id="PS50600"/>
    </source>
</evidence>
<comment type="similarity">
    <text evidence="1">Belongs to the peptidase C48 family.</text>
</comment>
<dbReference type="AlphaFoldDB" id="A0A8J8WNK9"/>
<evidence type="ECO:0000256" key="2">
    <source>
        <dbReference type="ARBA" id="ARBA00022553"/>
    </source>
</evidence>
<feature type="compositionally biased region" description="Acidic residues" evidence="6">
    <location>
        <begin position="769"/>
        <end position="798"/>
    </location>
</feature>
<dbReference type="PROSITE" id="PS50600">
    <property type="entry name" value="ULP_PROTEASE"/>
    <property type="match status" value="1"/>
</dbReference>
<dbReference type="OrthoDB" id="6346036at2759"/>
<feature type="region of interest" description="Disordered" evidence="6">
    <location>
        <begin position="211"/>
        <end position="281"/>
    </location>
</feature>
<dbReference type="Pfam" id="PF02902">
    <property type="entry name" value="Peptidase_C48"/>
    <property type="match status" value="1"/>
</dbReference>
<feature type="compositionally biased region" description="Low complexity" evidence="6">
    <location>
        <begin position="1146"/>
        <end position="1160"/>
    </location>
</feature>
<gene>
    <name evidence="8" type="primary">SENP7</name>
    <name evidence="8" type="ORF">GWK47_025766</name>
</gene>
<feature type="region of interest" description="Disordered" evidence="6">
    <location>
        <begin position="1111"/>
        <end position="1207"/>
    </location>
</feature>
<feature type="compositionally biased region" description="Low complexity" evidence="6">
    <location>
        <begin position="235"/>
        <end position="254"/>
    </location>
</feature>
<dbReference type="InterPro" id="IPR051947">
    <property type="entry name" value="Sentrin-specific_protease"/>
</dbReference>
<feature type="compositionally biased region" description="Polar residues" evidence="6">
    <location>
        <begin position="43"/>
        <end position="91"/>
    </location>
</feature>